<keyword evidence="4" id="KW-1185">Reference proteome</keyword>
<dbReference type="Pfam" id="PF10979">
    <property type="entry name" value="DUF2786"/>
    <property type="match status" value="1"/>
</dbReference>
<evidence type="ECO:0000259" key="2">
    <source>
        <dbReference type="Pfam" id="PF23771"/>
    </source>
</evidence>
<dbReference type="RefSeq" id="WP_209682697.1">
    <property type="nucleotide sequence ID" value="NZ_JAGIOI010000001.1"/>
</dbReference>
<evidence type="ECO:0000313" key="4">
    <source>
        <dbReference type="Proteomes" id="UP000711614"/>
    </source>
</evidence>
<evidence type="ECO:0000259" key="1">
    <source>
        <dbReference type="Pfam" id="PF10979"/>
    </source>
</evidence>
<feature type="domain" description="DUF2786" evidence="1">
    <location>
        <begin position="22"/>
        <end position="56"/>
    </location>
</feature>
<organism evidence="3 4">
    <name type="scientific">Arthrobacter stackebrandtii</name>
    <dbReference type="NCBI Taxonomy" id="272161"/>
    <lineage>
        <taxon>Bacteria</taxon>
        <taxon>Bacillati</taxon>
        <taxon>Actinomycetota</taxon>
        <taxon>Actinomycetes</taxon>
        <taxon>Micrococcales</taxon>
        <taxon>Micrococcaceae</taxon>
        <taxon>Arthrobacter</taxon>
    </lineage>
</organism>
<protein>
    <recommendedName>
        <fullName evidence="5">DUF2786 domain-containing protein</fullName>
    </recommendedName>
</protein>
<accession>A0ABS4Z0N8</accession>
<dbReference type="InterPro" id="IPR055592">
    <property type="entry name" value="DUF7168"/>
</dbReference>
<gene>
    <name evidence="3" type="ORF">JOF48_003415</name>
</gene>
<proteinExistence type="predicted"/>
<sequence>MENNPDLASQAARKADKTLALIMKLLAKAEGTPFPAEAQTFQEHAERLMVRYGIQQAAIDAEAGKAGRPRETMVEERFEVGGAYRVGRAHGFIAIATAFDTVRVLLATTSKQKVIYLIGAESDVAQILRLFTSLLLQLEAAMAAWWVEYPYKPYLSAHEKTLERRQFQLAFLTTVAQRLSSIYAQEVATGGPGNALVLAGRKERAEDHAHQLYPQARAARRSAIAFGSANAHAAGQSAGNRASVNSEIR</sequence>
<dbReference type="EMBL" id="JAGIOI010000001">
    <property type="protein sequence ID" value="MBP2414616.1"/>
    <property type="molecule type" value="Genomic_DNA"/>
</dbReference>
<dbReference type="Proteomes" id="UP000711614">
    <property type="component" value="Unassembled WGS sequence"/>
</dbReference>
<name>A0ABS4Z0N8_9MICC</name>
<evidence type="ECO:0000313" key="3">
    <source>
        <dbReference type="EMBL" id="MBP2414616.1"/>
    </source>
</evidence>
<dbReference type="InterPro" id="IPR024498">
    <property type="entry name" value="DUF2786"/>
</dbReference>
<feature type="domain" description="DUF7168" evidence="2">
    <location>
        <begin position="93"/>
        <end position="185"/>
    </location>
</feature>
<comment type="caution">
    <text evidence="3">The sequence shown here is derived from an EMBL/GenBank/DDBJ whole genome shotgun (WGS) entry which is preliminary data.</text>
</comment>
<evidence type="ECO:0008006" key="5">
    <source>
        <dbReference type="Google" id="ProtNLM"/>
    </source>
</evidence>
<dbReference type="Pfam" id="PF23771">
    <property type="entry name" value="DUF7168"/>
    <property type="match status" value="1"/>
</dbReference>
<reference evidence="3 4" key="1">
    <citation type="submission" date="2021-03" db="EMBL/GenBank/DDBJ databases">
        <title>Sequencing the genomes of 1000 actinobacteria strains.</title>
        <authorList>
            <person name="Klenk H.-P."/>
        </authorList>
    </citation>
    <scope>NUCLEOTIDE SEQUENCE [LARGE SCALE GENOMIC DNA]</scope>
    <source>
        <strain evidence="3 4">DSM 16005</strain>
    </source>
</reference>